<accession>A0A815AL45</accession>
<comment type="caution">
    <text evidence="3">The sequence shown here is derived from an EMBL/GenBank/DDBJ whole genome shotgun (WGS) entry which is preliminary data.</text>
</comment>
<feature type="transmembrane region" description="Helical" evidence="1">
    <location>
        <begin position="104"/>
        <end position="131"/>
    </location>
</feature>
<protein>
    <submittedName>
        <fullName evidence="3">Uncharacterized protein</fullName>
    </submittedName>
</protein>
<keyword evidence="4" id="KW-1185">Reference proteome</keyword>
<dbReference type="Proteomes" id="UP000663832">
    <property type="component" value="Unassembled WGS sequence"/>
</dbReference>
<reference evidence="3" key="1">
    <citation type="submission" date="2021-02" db="EMBL/GenBank/DDBJ databases">
        <authorList>
            <person name="Nowell W R."/>
        </authorList>
    </citation>
    <scope>NUCLEOTIDE SEQUENCE</scope>
</reference>
<evidence type="ECO:0000313" key="2">
    <source>
        <dbReference type="EMBL" id="CAF0974787.1"/>
    </source>
</evidence>
<keyword evidence="1" id="KW-0472">Membrane</keyword>
<gene>
    <name evidence="2" type="ORF">BJG266_LOCUS14537</name>
    <name evidence="3" type="ORF">QVE165_LOCUS28959</name>
</gene>
<organism evidence="3 4">
    <name type="scientific">Adineta steineri</name>
    <dbReference type="NCBI Taxonomy" id="433720"/>
    <lineage>
        <taxon>Eukaryota</taxon>
        <taxon>Metazoa</taxon>
        <taxon>Spiralia</taxon>
        <taxon>Gnathifera</taxon>
        <taxon>Rotifera</taxon>
        <taxon>Eurotatoria</taxon>
        <taxon>Bdelloidea</taxon>
        <taxon>Adinetida</taxon>
        <taxon>Adinetidae</taxon>
        <taxon>Adineta</taxon>
    </lineage>
</organism>
<name>A0A815AL45_9BILA</name>
<dbReference type="EMBL" id="CAJNOI010000061">
    <property type="protein sequence ID" value="CAF0974787.1"/>
    <property type="molecule type" value="Genomic_DNA"/>
</dbReference>
<dbReference type="AlphaFoldDB" id="A0A815AL45"/>
<keyword evidence="1" id="KW-0812">Transmembrane</keyword>
<proteinExistence type="predicted"/>
<evidence type="ECO:0000313" key="3">
    <source>
        <dbReference type="EMBL" id="CAF1259344.1"/>
    </source>
</evidence>
<dbReference type="OrthoDB" id="10063030at2759"/>
<feature type="transmembrane region" description="Helical" evidence="1">
    <location>
        <begin position="79"/>
        <end position="97"/>
    </location>
</feature>
<feature type="transmembrane region" description="Helical" evidence="1">
    <location>
        <begin position="39"/>
        <end position="59"/>
    </location>
</feature>
<sequence>MELDSEVSTDKISMIKTSTNSQKPPSLEQQPDVVRTRKIILILIGILLFLCIICFIFVFHSLATSDSKKDQSPNSGSQLVSVFISIIYYCFGLLVTYRYYQTGLLVFAWLGFVTLLSMLAFVIIILVGIIINTSHLGVAKGVIVAIIFIIICLTASLVQIFTVRYVFILSKLLKNTKRLTIERI</sequence>
<evidence type="ECO:0000313" key="4">
    <source>
        <dbReference type="Proteomes" id="UP000663832"/>
    </source>
</evidence>
<evidence type="ECO:0000256" key="1">
    <source>
        <dbReference type="SAM" id="Phobius"/>
    </source>
</evidence>
<dbReference type="Proteomes" id="UP000663877">
    <property type="component" value="Unassembled WGS sequence"/>
</dbReference>
<dbReference type="EMBL" id="CAJNOM010000229">
    <property type="protein sequence ID" value="CAF1259344.1"/>
    <property type="molecule type" value="Genomic_DNA"/>
</dbReference>
<feature type="transmembrane region" description="Helical" evidence="1">
    <location>
        <begin position="143"/>
        <end position="167"/>
    </location>
</feature>
<keyword evidence="1" id="KW-1133">Transmembrane helix</keyword>